<dbReference type="AlphaFoldDB" id="X6NDT9"/>
<keyword evidence="4" id="KW-1185">Reference proteome</keyword>
<accession>X6NDT9</accession>
<proteinExistence type="predicted"/>
<sequence length="365" mass="41327">MVQIFVVLIIFKKKQGFHNNNSNNSNGNINNNSNTNNVNSKNSTPINDNNANNSMAANLHLSPQNFVSFLLERYRALEADRNRCKKAWEECLQEKAHACQQVDQWKQRYEERTSQLERNELQRQQLKIDNENLKRYIQELEMKCSQFEIQPLPFQQLLQYQLNPVQSIDNIGMNKIVGNGSNNTTNEMTNSNANGTTTHNSPASSPEQQISPGAAIRNLYTTTSTSTSPPDGSHKHSNDDPPNGIGVSSSWTGHTRGHILTHEHDMNVNIGMDKTSIHILDCIHGHQGSQNNARNTGKELDAISDANRNDCVDTNELIIPGSHHVMGKKRKRFEIPTHHEPQSRKRYGIVCLCFLELQYNLFSCL</sequence>
<evidence type="ECO:0000313" key="4">
    <source>
        <dbReference type="Proteomes" id="UP000023152"/>
    </source>
</evidence>
<reference evidence="3 4" key="1">
    <citation type="journal article" date="2013" name="Curr. Biol.">
        <title>The Genome of the Foraminiferan Reticulomyxa filosa.</title>
        <authorList>
            <person name="Glockner G."/>
            <person name="Hulsmann N."/>
            <person name="Schleicher M."/>
            <person name="Noegel A.A."/>
            <person name="Eichinger L."/>
            <person name="Gallinger C."/>
            <person name="Pawlowski J."/>
            <person name="Sierra R."/>
            <person name="Euteneuer U."/>
            <person name="Pillet L."/>
            <person name="Moustafa A."/>
            <person name="Platzer M."/>
            <person name="Groth M."/>
            <person name="Szafranski K."/>
            <person name="Schliwa M."/>
        </authorList>
    </citation>
    <scope>NUCLEOTIDE SEQUENCE [LARGE SCALE GENOMIC DNA]</scope>
</reference>
<evidence type="ECO:0000313" key="3">
    <source>
        <dbReference type="EMBL" id="ETO23889.1"/>
    </source>
</evidence>
<evidence type="ECO:0000256" key="2">
    <source>
        <dbReference type="SAM" id="MobiDB-lite"/>
    </source>
</evidence>
<feature type="compositionally biased region" description="Polar residues" evidence="2">
    <location>
        <begin position="195"/>
        <end position="209"/>
    </location>
</feature>
<dbReference type="Proteomes" id="UP000023152">
    <property type="component" value="Unassembled WGS sequence"/>
</dbReference>
<feature type="region of interest" description="Disordered" evidence="2">
    <location>
        <begin position="19"/>
        <end position="51"/>
    </location>
</feature>
<name>X6NDT9_RETFI</name>
<organism evidence="3 4">
    <name type="scientific">Reticulomyxa filosa</name>
    <dbReference type="NCBI Taxonomy" id="46433"/>
    <lineage>
        <taxon>Eukaryota</taxon>
        <taxon>Sar</taxon>
        <taxon>Rhizaria</taxon>
        <taxon>Retaria</taxon>
        <taxon>Foraminifera</taxon>
        <taxon>Monothalamids</taxon>
        <taxon>Reticulomyxidae</taxon>
        <taxon>Reticulomyxa</taxon>
    </lineage>
</organism>
<feature type="region of interest" description="Disordered" evidence="2">
    <location>
        <begin position="221"/>
        <end position="252"/>
    </location>
</feature>
<evidence type="ECO:0000256" key="1">
    <source>
        <dbReference type="SAM" id="Coils"/>
    </source>
</evidence>
<feature type="compositionally biased region" description="Low complexity" evidence="2">
    <location>
        <begin position="179"/>
        <end position="194"/>
    </location>
</feature>
<feature type="region of interest" description="Disordered" evidence="2">
    <location>
        <begin position="179"/>
        <end position="209"/>
    </location>
</feature>
<feature type="coiled-coil region" evidence="1">
    <location>
        <begin position="102"/>
        <end position="150"/>
    </location>
</feature>
<keyword evidence="1" id="KW-0175">Coiled coil</keyword>
<protein>
    <submittedName>
        <fullName evidence="3">RhoGAP domain-containing protein</fullName>
    </submittedName>
</protein>
<comment type="caution">
    <text evidence="3">The sequence shown here is derived from an EMBL/GenBank/DDBJ whole genome shotgun (WGS) entry which is preliminary data.</text>
</comment>
<dbReference type="EMBL" id="ASPP01009621">
    <property type="protein sequence ID" value="ETO23889.1"/>
    <property type="molecule type" value="Genomic_DNA"/>
</dbReference>
<gene>
    <name evidence="3" type="ORF">RFI_13270</name>
</gene>